<dbReference type="Proteomes" id="UP000185578">
    <property type="component" value="Unassembled WGS sequence"/>
</dbReference>
<evidence type="ECO:0000313" key="2">
    <source>
        <dbReference type="EMBL" id="OLF54011.1"/>
    </source>
</evidence>
<feature type="transmembrane region" description="Helical" evidence="1">
    <location>
        <begin position="66"/>
        <end position="92"/>
    </location>
</feature>
<organism evidence="2 3">
    <name type="scientific">Pseudomonas chlororaphis</name>
    <dbReference type="NCBI Taxonomy" id="587753"/>
    <lineage>
        <taxon>Bacteria</taxon>
        <taxon>Pseudomonadati</taxon>
        <taxon>Pseudomonadota</taxon>
        <taxon>Gammaproteobacteria</taxon>
        <taxon>Pseudomonadales</taxon>
        <taxon>Pseudomonadaceae</taxon>
        <taxon>Pseudomonas</taxon>
    </lineage>
</organism>
<evidence type="ECO:0000313" key="3">
    <source>
        <dbReference type="Proteomes" id="UP000185578"/>
    </source>
</evidence>
<feature type="transmembrane region" description="Helical" evidence="1">
    <location>
        <begin position="7"/>
        <end position="25"/>
    </location>
</feature>
<feature type="transmembrane region" description="Helical" evidence="1">
    <location>
        <begin position="31"/>
        <end position="50"/>
    </location>
</feature>
<keyword evidence="1" id="KW-0472">Membrane</keyword>
<keyword evidence="1" id="KW-0812">Transmembrane</keyword>
<keyword evidence="1" id="KW-1133">Transmembrane helix</keyword>
<protein>
    <submittedName>
        <fullName evidence="2">Uncharacterized protein</fullName>
    </submittedName>
</protein>
<name>A0A1Q8EQF4_9PSED</name>
<evidence type="ECO:0000256" key="1">
    <source>
        <dbReference type="SAM" id="Phobius"/>
    </source>
</evidence>
<reference evidence="2 3" key="1">
    <citation type="submission" date="2016-12" db="EMBL/GenBank/DDBJ databases">
        <authorList>
            <person name="Song W.-J."/>
            <person name="Kurnit D.M."/>
        </authorList>
    </citation>
    <scope>NUCLEOTIDE SEQUENCE [LARGE SCALE GENOMIC DNA]</scope>
    <source>
        <strain evidence="2 3">PCL1601</strain>
    </source>
</reference>
<dbReference type="AlphaFoldDB" id="A0A1Q8EQF4"/>
<dbReference type="EMBL" id="MSCT01000010">
    <property type="protein sequence ID" value="OLF54011.1"/>
    <property type="molecule type" value="Genomic_DNA"/>
</dbReference>
<sequence length="99" mass="11425">MIVVRVLIFSLAWVAFAFGFVSWLMKRDDTAGFWLFGLFAYPLMLVLFLLSERWLAGRTSRVRHPWWTLVGQCLIGMALYPACTSLVSWVTYGLGIYPR</sequence>
<gene>
    <name evidence="2" type="ORF">BTN82_13205</name>
</gene>
<comment type="caution">
    <text evidence="2">The sequence shown here is derived from an EMBL/GenBank/DDBJ whole genome shotgun (WGS) entry which is preliminary data.</text>
</comment>
<proteinExistence type="predicted"/>
<dbReference type="RefSeq" id="WP_075119557.1">
    <property type="nucleotide sequence ID" value="NZ_MSCT01000010.1"/>
</dbReference>
<accession>A0A1Q8EQF4</accession>